<keyword evidence="1" id="KW-0862">Zinc</keyword>
<dbReference type="PANTHER" id="PTHR43808">
    <property type="entry name" value="ACETYLORNITHINE DEACETYLASE"/>
    <property type="match status" value="1"/>
</dbReference>
<dbReference type="SUPFAM" id="SSF53187">
    <property type="entry name" value="Zn-dependent exopeptidases"/>
    <property type="match status" value="1"/>
</dbReference>
<dbReference type="OrthoDB" id="3064516at2759"/>
<gene>
    <name evidence="3" type="ORF">CANCADRAFT_32430</name>
</gene>
<evidence type="ECO:0008006" key="5">
    <source>
        <dbReference type="Google" id="ProtNLM"/>
    </source>
</evidence>
<accession>A0A1E4TBB3</accession>
<name>A0A1E4TBB3_9ASCO</name>
<protein>
    <recommendedName>
        <fullName evidence="5">Peptide hydrolase</fullName>
    </recommendedName>
</protein>
<evidence type="ECO:0000256" key="1">
    <source>
        <dbReference type="ARBA" id="ARBA00022833"/>
    </source>
</evidence>
<dbReference type="Proteomes" id="UP000095023">
    <property type="component" value="Unassembled WGS sequence"/>
</dbReference>
<evidence type="ECO:0000256" key="2">
    <source>
        <dbReference type="SAM" id="SignalP"/>
    </source>
</evidence>
<dbReference type="Gene3D" id="3.30.70.360">
    <property type="match status" value="1"/>
</dbReference>
<dbReference type="InterPro" id="IPR050072">
    <property type="entry name" value="Peptidase_M20A"/>
</dbReference>
<keyword evidence="4" id="KW-1185">Reference proteome</keyword>
<dbReference type="PANTHER" id="PTHR43808:SF8">
    <property type="entry name" value="PEPTIDASE M20 DIMERISATION DOMAIN-CONTAINING PROTEIN"/>
    <property type="match status" value="1"/>
</dbReference>
<sequence length="463" mass="51141">MKFCLLLALLRAFTTALPLNEEVAVSADTEALDVQYYNSDTESEWLPTGLNPSLGILHQVLVRLGQRKESSLSATLELLDKYIPSRGLNIEFSYLGEFENSTSIKHTMTSFEGLKSKLDANANLSANSPRPMTIPAANAYIYAGSHSEAPKVLLVSFIGDDWGHDSPLAGPYVSPASIVPYYKDVDRIYGTGAASWKSSVATMIHTMERLVKLRKIAPEDLGVLLVAGDGSDPRPLMHASKLFEDKLPAAIIIGEASENRLLIGQKGFLWAGVKTYTDTDKHMFSFMNKGNAVSTMVKLLRRLETLRLSRSRILGNPTTTISYMTSGIGRDEVAESAESFFSVRIPAGFNSAVKKINSIFSGSKLVEYSVKSLHPPLIFVNDIPSMKKDISGSSIDYTPLIYPERNDRPVLYAYGPGNLNQANTDHEYINRVSLVQAASDYEYIILHALKTHYHNFNFRAIQS</sequence>
<evidence type="ECO:0000313" key="3">
    <source>
        <dbReference type="EMBL" id="ODV89044.1"/>
    </source>
</evidence>
<evidence type="ECO:0000313" key="4">
    <source>
        <dbReference type="Proteomes" id="UP000095023"/>
    </source>
</evidence>
<dbReference type="Gene3D" id="3.40.630.10">
    <property type="entry name" value="Zn peptidases"/>
    <property type="match status" value="1"/>
</dbReference>
<reference evidence="4" key="1">
    <citation type="submission" date="2016-02" db="EMBL/GenBank/DDBJ databases">
        <title>Comparative genomics of biotechnologically important yeasts.</title>
        <authorList>
            <consortium name="DOE Joint Genome Institute"/>
            <person name="Riley R."/>
            <person name="Haridas S."/>
            <person name="Wolfe K.H."/>
            <person name="Lopes M.R."/>
            <person name="Hittinger C.T."/>
            <person name="Goker M."/>
            <person name="Salamov A."/>
            <person name="Wisecaver J."/>
            <person name="Long T.M."/>
            <person name="Aerts A.L."/>
            <person name="Barry K."/>
            <person name="Choi C."/>
            <person name="Clum A."/>
            <person name="Coughlan A.Y."/>
            <person name="Deshpande S."/>
            <person name="Douglass A.P."/>
            <person name="Hanson S.J."/>
            <person name="Klenk H.-P."/>
            <person name="Labutti K."/>
            <person name="Lapidus A."/>
            <person name="Lindquist E."/>
            <person name="Lipzen A."/>
            <person name="Meier-Kolthoff J.P."/>
            <person name="Ohm R.A."/>
            <person name="Otillar R.P."/>
            <person name="Pangilinan J."/>
            <person name="Peng Y."/>
            <person name="Rokas A."/>
            <person name="Rosa C.A."/>
            <person name="Scheuner C."/>
            <person name="Sibirny A.A."/>
            <person name="Slot J.C."/>
            <person name="Stielow J.B."/>
            <person name="Sun H."/>
            <person name="Kurtzman C.P."/>
            <person name="Blackwell M."/>
            <person name="Jeffries T.W."/>
            <person name="Grigoriev I.V."/>
        </authorList>
    </citation>
    <scope>NUCLEOTIDE SEQUENCE [LARGE SCALE GENOMIC DNA]</scope>
    <source>
        <strain evidence="4">NRRL Y-17796</strain>
    </source>
</reference>
<dbReference type="AlphaFoldDB" id="A0A1E4TBB3"/>
<keyword evidence="2" id="KW-0732">Signal</keyword>
<organism evidence="3 4">
    <name type="scientific">Tortispora caseinolytica NRRL Y-17796</name>
    <dbReference type="NCBI Taxonomy" id="767744"/>
    <lineage>
        <taxon>Eukaryota</taxon>
        <taxon>Fungi</taxon>
        <taxon>Dikarya</taxon>
        <taxon>Ascomycota</taxon>
        <taxon>Saccharomycotina</taxon>
        <taxon>Trigonopsidomycetes</taxon>
        <taxon>Trigonopsidales</taxon>
        <taxon>Trigonopsidaceae</taxon>
        <taxon>Tortispora</taxon>
    </lineage>
</organism>
<feature type="signal peptide" evidence="2">
    <location>
        <begin position="1"/>
        <end position="16"/>
    </location>
</feature>
<dbReference type="EMBL" id="KV453843">
    <property type="protein sequence ID" value="ODV89044.1"/>
    <property type="molecule type" value="Genomic_DNA"/>
</dbReference>
<proteinExistence type="predicted"/>
<feature type="chain" id="PRO_5009163158" description="Peptide hydrolase" evidence="2">
    <location>
        <begin position="17"/>
        <end position="463"/>
    </location>
</feature>